<dbReference type="SUPFAM" id="SSF158949">
    <property type="entry name" value="Smr-associated domain-like"/>
    <property type="match status" value="1"/>
</dbReference>
<sequence>MVKASVGDRVRFLNAQGGGIVRRIEGKVAWVEGDDGFELPTPLHECVVVNERDTFVPAYRTPREIQEEKEAKRERRAGSSQASQKVVPTPSHTVSQHKKEELPPPQTFLPERPEGEQLSIYIAWLPEDFVTFGNSPLECYLINDSNYHGYYTLSAQQSNGYYRLVSTGIIERDTKLLVDTIPLAELNDRECLHLSFLPYKPHKAYKHKEPVSIAFKPDGVKFFKRHCYVDNPFFDEDALVLPLVEQDKSRHATVAPADLEALAESIKMPRAQKEPARPQREEKRKAHKEPLVVDLHAAELLTTLQGMSHHDILQHQLSVFRETMDKHLKNKGMEIIFIHGKGEGILRKAVLDDLRKRYPKASAQDASFQEYGFGATKVTIH</sequence>
<reference evidence="3 4" key="1">
    <citation type="submission" date="2009-04" db="EMBL/GenBank/DDBJ databases">
        <authorList>
            <person name="Sebastian Y."/>
            <person name="Madupu R."/>
            <person name="Durkin A.S."/>
            <person name="Torralba M."/>
            <person name="Methe B."/>
            <person name="Sutton G.G."/>
            <person name="Strausberg R.L."/>
            <person name="Nelson K.E."/>
        </authorList>
    </citation>
    <scope>NUCLEOTIDE SEQUENCE [LARGE SCALE GENOMIC DNA]</scope>
    <source>
        <strain evidence="4">ATCC 35406 / BCRC 14492 / JCM 8526 / NCTC 13058 / HG 370</strain>
    </source>
</reference>
<dbReference type="PROSITE" id="PS50828">
    <property type="entry name" value="SMR"/>
    <property type="match status" value="1"/>
</dbReference>
<accession>C3J7N9</accession>
<dbReference type="EMBL" id="ACNN01000005">
    <property type="protein sequence ID" value="EEN83602.1"/>
    <property type="molecule type" value="Genomic_DNA"/>
</dbReference>
<gene>
    <name evidence="3" type="ORF">POREN0001_1128</name>
</gene>
<feature type="region of interest" description="Disordered" evidence="1">
    <location>
        <begin position="265"/>
        <end position="288"/>
    </location>
</feature>
<dbReference type="AlphaFoldDB" id="C3J7N9"/>
<proteinExistence type="predicted"/>
<feature type="compositionally biased region" description="Basic and acidic residues" evidence="1">
    <location>
        <begin position="61"/>
        <end position="77"/>
    </location>
</feature>
<dbReference type="Pfam" id="PF01713">
    <property type="entry name" value="Smr"/>
    <property type="match status" value="1"/>
</dbReference>
<evidence type="ECO:0000256" key="1">
    <source>
        <dbReference type="SAM" id="MobiDB-lite"/>
    </source>
</evidence>
<evidence type="ECO:0000313" key="3">
    <source>
        <dbReference type="EMBL" id="EEN83602.1"/>
    </source>
</evidence>
<name>C3J7N9_POREA</name>
<protein>
    <recommendedName>
        <fullName evidence="2">Smr domain-containing protein</fullName>
    </recommendedName>
</protein>
<dbReference type="STRING" id="553175.POREN0001_1128"/>
<feature type="domain" description="Smr" evidence="2">
    <location>
        <begin position="334"/>
        <end position="381"/>
    </location>
</feature>
<dbReference type="Gene3D" id="2.60.40.1600">
    <property type="entry name" value="Smr-associated-like"/>
    <property type="match status" value="1"/>
</dbReference>
<organism evidence="3 4">
    <name type="scientific">Porphyromonas endodontalis (strain ATCC 35406 / DSM 24491 / JCM 8526 / CCUG 16442 / BCRC 14492 / NCTC 13058 / HG 370)</name>
    <name type="common">Bacteroides endodontalis</name>
    <dbReference type="NCBI Taxonomy" id="553175"/>
    <lineage>
        <taxon>Bacteria</taxon>
        <taxon>Pseudomonadati</taxon>
        <taxon>Bacteroidota</taxon>
        <taxon>Bacteroidia</taxon>
        <taxon>Bacteroidales</taxon>
        <taxon>Porphyromonadaceae</taxon>
        <taxon>Porphyromonas</taxon>
    </lineage>
</organism>
<dbReference type="InterPro" id="IPR036063">
    <property type="entry name" value="Smr_dom_sf"/>
</dbReference>
<feature type="region of interest" description="Disordered" evidence="1">
    <location>
        <begin position="59"/>
        <end position="111"/>
    </location>
</feature>
<comment type="caution">
    <text evidence="3">The sequence shown here is derived from an EMBL/GenBank/DDBJ whole genome shotgun (WGS) entry which is preliminary data.</text>
</comment>
<evidence type="ECO:0000313" key="4">
    <source>
        <dbReference type="Proteomes" id="UP000004295"/>
    </source>
</evidence>
<dbReference type="Pfam" id="PF09640">
    <property type="entry name" value="DUF2027"/>
    <property type="match status" value="1"/>
</dbReference>
<keyword evidence="4" id="KW-1185">Reference proteome</keyword>
<dbReference type="InterPro" id="IPR002625">
    <property type="entry name" value="Smr_dom"/>
</dbReference>
<dbReference type="InterPro" id="IPR018598">
    <property type="entry name" value="DUF2027"/>
</dbReference>
<dbReference type="Proteomes" id="UP000004295">
    <property type="component" value="Unassembled WGS sequence"/>
</dbReference>
<dbReference type="eggNOG" id="COG1193">
    <property type="taxonomic scope" value="Bacteria"/>
</dbReference>
<dbReference type="Gene3D" id="3.30.1370.110">
    <property type="match status" value="1"/>
</dbReference>
<feature type="compositionally biased region" description="Polar residues" evidence="1">
    <location>
        <begin position="78"/>
        <end position="94"/>
    </location>
</feature>
<feature type="compositionally biased region" description="Basic and acidic residues" evidence="1">
    <location>
        <begin position="271"/>
        <end position="288"/>
    </location>
</feature>
<dbReference type="InterPro" id="IPR036781">
    <property type="entry name" value="Smr_assoc-like_sf"/>
</dbReference>
<evidence type="ECO:0000259" key="2">
    <source>
        <dbReference type="PROSITE" id="PS50828"/>
    </source>
</evidence>